<feature type="compositionally biased region" description="Basic residues" evidence="1">
    <location>
        <begin position="57"/>
        <end position="69"/>
    </location>
</feature>
<feature type="compositionally biased region" description="Basic and acidic residues" evidence="1">
    <location>
        <begin position="108"/>
        <end position="122"/>
    </location>
</feature>
<evidence type="ECO:0000256" key="1">
    <source>
        <dbReference type="SAM" id="MobiDB-lite"/>
    </source>
</evidence>
<protein>
    <submittedName>
        <fullName evidence="2">Uncharacterized protein</fullName>
    </submittedName>
</protein>
<dbReference type="AlphaFoldDB" id="A0A6J4I2X3"/>
<proteinExistence type="predicted"/>
<feature type="compositionally biased region" description="Gly residues" evidence="1">
    <location>
        <begin position="1"/>
        <end position="11"/>
    </location>
</feature>
<sequence>AEGDSGAGFGAGLSARRPGMPLRDRRHAGRVRALGPRSVVRRPEPLARSPVLARPVAARRRRAARRRNGRLVAPLLPQARRGRRSAAARGHPHQRAHASGRVPHHPRAGREGIRLPHRQHDL</sequence>
<feature type="non-terminal residue" evidence="2">
    <location>
        <position position="122"/>
    </location>
</feature>
<evidence type="ECO:0000313" key="2">
    <source>
        <dbReference type="EMBL" id="CAA9240937.1"/>
    </source>
</evidence>
<feature type="region of interest" description="Disordered" evidence="1">
    <location>
        <begin position="1"/>
        <end position="122"/>
    </location>
</feature>
<gene>
    <name evidence="2" type="ORF">AVDCRST_MAG04-1614</name>
</gene>
<organism evidence="2">
    <name type="scientific">uncultured Acetobacteraceae bacterium</name>
    <dbReference type="NCBI Taxonomy" id="169975"/>
    <lineage>
        <taxon>Bacteria</taxon>
        <taxon>Pseudomonadati</taxon>
        <taxon>Pseudomonadota</taxon>
        <taxon>Alphaproteobacteria</taxon>
        <taxon>Acetobacterales</taxon>
        <taxon>Acetobacteraceae</taxon>
        <taxon>environmental samples</taxon>
    </lineage>
</organism>
<feature type="compositionally biased region" description="Basic residues" evidence="1">
    <location>
        <begin position="80"/>
        <end position="107"/>
    </location>
</feature>
<dbReference type="EMBL" id="CADCTL010000113">
    <property type="protein sequence ID" value="CAA9240937.1"/>
    <property type="molecule type" value="Genomic_DNA"/>
</dbReference>
<reference evidence="2" key="1">
    <citation type="submission" date="2020-02" db="EMBL/GenBank/DDBJ databases">
        <authorList>
            <person name="Meier V. D."/>
        </authorList>
    </citation>
    <scope>NUCLEOTIDE SEQUENCE</scope>
    <source>
        <strain evidence="2">AVDCRST_MAG04</strain>
    </source>
</reference>
<accession>A0A6J4I2X3</accession>
<feature type="compositionally biased region" description="Low complexity" evidence="1">
    <location>
        <begin position="47"/>
        <end position="56"/>
    </location>
</feature>
<name>A0A6J4I2X3_9PROT</name>
<feature type="non-terminal residue" evidence="2">
    <location>
        <position position="1"/>
    </location>
</feature>